<organism evidence="2 3">
    <name type="scientific">Drosophila navojoa</name>
    <name type="common">Fruit fly</name>
    <dbReference type="NCBI Taxonomy" id="7232"/>
    <lineage>
        <taxon>Eukaryota</taxon>
        <taxon>Metazoa</taxon>
        <taxon>Ecdysozoa</taxon>
        <taxon>Arthropoda</taxon>
        <taxon>Hexapoda</taxon>
        <taxon>Insecta</taxon>
        <taxon>Pterygota</taxon>
        <taxon>Neoptera</taxon>
        <taxon>Endopterygota</taxon>
        <taxon>Diptera</taxon>
        <taxon>Brachycera</taxon>
        <taxon>Muscomorpha</taxon>
        <taxon>Ephydroidea</taxon>
        <taxon>Drosophilidae</taxon>
        <taxon>Drosophila</taxon>
    </lineage>
</organism>
<sequence>MPMQKLHISRVCPALMPISELDPVDSQDDIPETTSLLRNRRANPSHTDAKASSVRGNQSALLETTNSKDGYDDERAKANSMERGRPLSERVLA</sequence>
<dbReference type="Proteomes" id="UP000295192">
    <property type="component" value="Unassembled WGS sequence"/>
</dbReference>
<evidence type="ECO:0000313" key="3">
    <source>
        <dbReference type="Proteomes" id="UP000295192"/>
    </source>
</evidence>
<name>A0A484ATV0_DRONA</name>
<feature type="compositionally biased region" description="Polar residues" evidence="1">
    <location>
        <begin position="54"/>
        <end position="68"/>
    </location>
</feature>
<protein>
    <submittedName>
        <fullName evidence="2">Uncharacterized protein</fullName>
    </submittedName>
</protein>
<dbReference type="AlphaFoldDB" id="A0A484ATV0"/>
<accession>A0A484ATV0</accession>
<feature type="region of interest" description="Disordered" evidence="1">
    <location>
        <begin position="21"/>
        <end position="93"/>
    </location>
</feature>
<keyword evidence="3" id="KW-1185">Reference proteome</keyword>
<proteinExistence type="predicted"/>
<evidence type="ECO:0000313" key="2">
    <source>
        <dbReference type="EMBL" id="TDG40117.1"/>
    </source>
</evidence>
<dbReference type="EMBL" id="LSRL02000668">
    <property type="protein sequence ID" value="TDG40117.1"/>
    <property type="molecule type" value="Genomic_DNA"/>
</dbReference>
<comment type="caution">
    <text evidence="2">The sequence shown here is derived from an EMBL/GenBank/DDBJ whole genome shotgun (WGS) entry which is preliminary data.</text>
</comment>
<feature type="compositionally biased region" description="Basic and acidic residues" evidence="1">
    <location>
        <begin position="69"/>
        <end position="93"/>
    </location>
</feature>
<reference evidence="2 3" key="1">
    <citation type="journal article" date="2019" name="J. Hered.">
        <title>An Improved Genome Assembly for Drosophila navojoa, the Basal Species in the mojavensis Cluster.</title>
        <authorList>
            <person name="Vanderlinde T."/>
            <person name="Dupim E.G."/>
            <person name="Nazario-Yepiz N.O."/>
            <person name="Carvalho A.B."/>
        </authorList>
    </citation>
    <scope>NUCLEOTIDE SEQUENCE [LARGE SCALE GENOMIC DNA]</scope>
    <source>
        <strain evidence="2">Navoj_Jal97</strain>
        <tissue evidence="2">Whole organism</tissue>
    </source>
</reference>
<gene>
    <name evidence="2" type="ORF">AWZ03_013461</name>
</gene>
<evidence type="ECO:0000256" key="1">
    <source>
        <dbReference type="SAM" id="MobiDB-lite"/>
    </source>
</evidence>
<feature type="compositionally biased region" description="Acidic residues" evidence="1">
    <location>
        <begin position="22"/>
        <end position="31"/>
    </location>
</feature>